<organism evidence="2 3">
    <name type="scientific">Bacteroides stercorirosoris</name>
    <dbReference type="NCBI Taxonomy" id="871324"/>
    <lineage>
        <taxon>Bacteria</taxon>
        <taxon>Pseudomonadati</taxon>
        <taxon>Bacteroidota</taxon>
        <taxon>Bacteroidia</taxon>
        <taxon>Bacteroidales</taxon>
        <taxon>Bacteroidaceae</taxon>
        <taxon>Bacteroides</taxon>
    </lineage>
</organism>
<sequence>MKGIYLTIIMAFVGVSALWSQHANVVWNSPSRNSSESMPCGGGDIGMNVWVENGDVLFYVSRSGTFDENNCQLKQGRFRIRMSPNPFKDADNFRQELKLNDGFVEIAAGGTQVQIWADVFHPVIHVEIANAQPLQAEVFYENWRYRERAIRKGEGQQCSYKWAPPKGAVMAADSIILNSQFPTLNSLSFYHRNPEATVFDVAVAQQGMEEVKPQLMNPLKNLTFGGCLLLEDLEYAGTAEGVYAGTDYRAWKFRSTKPVRKQQFSIILHTAQTETTEQWKQGLQATLKRIAPHGKLSSKIVSNDKKQTRSWWNAFWQRSFIEAEGEAQEIARNYTLFRYMLGCNAYGSVPTKFNGGLFTFDPCHIDEKQSFTPDYRKWGGGTMTAQNQRLVYWPMLKSGDFDMMLSQFDFYNRMLKNAELRSRVYWQHGGACFCEQIENFGLPNPAEYGFKRPAWFDKGLEYNAWLEYEWDTVLEFCQMILETKNYADADITGYLPLIESSLSFFDEHYRSLASRRGRNALDGDGNLILFPGSACETYKMTNNASSTIAALRTVLETYGKKNEMLETIPPVPLRYIEVKDSLKGVSVVKQTISPAKSWERINNVETPQLYPVFPWRIYGVGKENLELARNTYLYDPEAVKFRSHIGWKQDNIWAACLGLTEEAGRLALAKLSDGPHRFPAFWGPGYDWTPDHNWGGSGMIGLQEMLLQTDGERILLFPAWPEEWDVHFKLHAPGDTTVEATLKDGKVTDLKVLPESRKEDIVVMIGNTNG</sequence>
<evidence type="ECO:0000313" key="3">
    <source>
        <dbReference type="Proteomes" id="UP000184192"/>
    </source>
</evidence>
<dbReference type="EMBL" id="FQZN01000003">
    <property type="protein sequence ID" value="SHI53326.1"/>
    <property type="molecule type" value="Genomic_DNA"/>
</dbReference>
<dbReference type="InterPro" id="IPR013780">
    <property type="entry name" value="Glyco_hydro_b"/>
</dbReference>
<evidence type="ECO:0000313" key="2">
    <source>
        <dbReference type="EMBL" id="SHI53326.1"/>
    </source>
</evidence>
<dbReference type="Pfam" id="PF18961">
    <property type="entry name" value="DUF5703_N"/>
    <property type="match status" value="1"/>
</dbReference>
<dbReference type="InterPro" id="IPR043757">
    <property type="entry name" value="DUF5703_N"/>
</dbReference>
<name>A0A1M6BX48_9BACE</name>
<dbReference type="AlphaFoldDB" id="A0A1M6BX48"/>
<dbReference type="Gene3D" id="1.50.10.10">
    <property type="match status" value="1"/>
</dbReference>
<dbReference type="GO" id="GO:0005975">
    <property type="term" value="P:carbohydrate metabolic process"/>
    <property type="evidence" value="ECO:0007669"/>
    <property type="project" value="InterPro"/>
</dbReference>
<dbReference type="InterPro" id="IPR008928">
    <property type="entry name" value="6-hairpin_glycosidase_sf"/>
</dbReference>
<feature type="domain" description="DUF5703" evidence="1">
    <location>
        <begin position="26"/>
        <end position="321"/>
    </location>
</feature>
<dbReference type="RefSeq" id="WP_025835493.1">
    <property type="nucleotide sequence ID" value="NZ_FQZN01000003.1"/>
</dbReference>
<reference evidence="3" key="1">
    <citation type="submission" date="2016-11" db="EMBL/GenBank/DDBJ databases">
        <authorList>
            <person name="Varghese N."/>
            <person name="Submissions S."/>
        </authorList>
    </citation>
    <scope>NUCLEOTIDE SEQUENCE [LARGE SCALE GENOMIC DNA]</scope>
    <source>
        <strain evidence="3">DSM 26884</strain>
    </source>
</reference>
<dbReference type="GeneID" id="92711014"/>
<proteinExistence type="predicted"/>
<keyword evidence="3" id="KW-1185">Reference proteome</keyword>
<dbReference type="Gene3D" id="2.60.40.1180">
    <property type="entry name" value="Golgi alpha-mannosidase II"/>
    <property type="match status" value="1"/>
</dbReference>
<dbReference type="SUPFAM" id="SSF48208">
    <property type="entry name" value="Six-hairpin glycosidases"/>
    <property type="match status" value="1"/>
</dbReference>
<dbReference type="Proteomes" id="UP000184192">
    <property type="component" value="Unassembled WGS sequence"/>
</dbReference>
<evidence type="ECO:0000259" key="1">
    <source>
        <dbReference type="Pfam" id="PF18961"/>
    </source>
</evidence>
<protein>
    <recommendedName>
        <fullName evidence="1">DUF5703 domain-containing protein</fullName>
    </recommendedName>
</protein>
<dbReference type="eggNOG" id="COG1554">
    <property type="taxonomic scope" value="Bacteria"/>
</dbReference>
<accession>A0A1M6BX48</accession>
<dbReference type="InterPro" id="IPR012341">
    <property type="entry name" value="6hp_glycosidase-like_sf"/>
</dbReference>
<gene>
    <name evidence="2" type="ORF">SAMN05444350_103202</name>
</gene>